<proteinExistence type="predicted"/>
<keyword evidence="3" id="KW-1185">Reference proteome</keyword>
<sequence>MLKLDLNHTSLSTAEMAEFLCASEVIDYTTPAVAALAGSLAQQAATPLALAKLSFEWVRDQIAHCNDFAREEVPVTASETLALGTGFCFAKSHLLAALLRANGIACGFVYQRLTVSGANPPFCLHGLNAVYLPELGWYRCDPRGNSKPTVNAQFAPPDELLAYPVTNAGECLYDGVFSQPWPALMTALRQCETVSQWRAAPIDVLPPL</sequence>
<dbReference type="InterPro" id="IPR038765">
    <property type="entry name" value="Papain-like_cys_pep_sf"/>
</dbReference>
<dbReference type="Gene3D" id="3.10.620.30">
    <property type="match status" value="1"/>
</dbReference>
<dbReference type="PANTHER" id="PTHR33490:SF3">
    <property type="entry name" value="CONSERVED INTEGRAL MEMBRANE PROTEIN"/>
    <property type="match status" value="1"/>
</dbReference>
<dbReference type="RefSeq" id="WP_179355037.1">
    <property type="nucleotide sequence ID" value="NZ_CP058627.1"/>
</dbReference>
<dbReference type="SUPFAM" id="SSF54001">
    <property type="entry name" value="Cysteine proteinases"/>
    <property type="match status" value="1"/>
</dbReference>
<protein>
    <submittedName>
        <fullName evidence="2">Transglutaminase family protein</fullName>
    </submittedName>
</protein>
<dbReference type="EMBL" id="CP058627">
    <property type="protein sequence ID" value="QLG88524.1"/>
    <property type="molecule type" value="Genomic_DNA"/>
</dbReference>
<dbReference type="Pfam" id="PF01841">
    <property type="entry name" value="Transglut_core"/>
    <property type="match status" value="1"/>
</dbReference>
<evidence type="ECO:0000313" key="3">
    <source>
        <dbReference type="Proteomes" id="UP000509597"/>
    </source>
</evidence>
<reference evidence="2 3" key="1">
    <citation type="submission" date="2020-07" db="EMBL/GenBank/DDBJ databases">
        <title>Complete genome sequence of Chitinibacter sp. 2T18.</title>
        <authorList>
            <person name="Bae J.-W."/>
            <person name="Choi J.-W."/>
        </authorList>
    </citation>
    <scope>NUCLEOTIDE SEQUENCE [LARGE SCALE GENOMIC DNA]</scope>
    <source>
        <strain evidence="2 3">2T18</strain>
    </source>
</reference>
<evidence type="ECO:0000259" key="1">
    <source>
        <dbReference type="Pfam" id="PF01841"/>
    </source>
</evidence>
<feature type="domain" description="Transglutaminase-like" evidence="1">
    <location>
        <begin position="35"/>
        <end position="142"/>
    </location>
</feature>
<gene>
    <name evidence="2" type="ORF">HQ393_09835</name>
</gene>
<dbReference type="AlphaFoldDB" id="A0A7H9BMC5"/>
<dbReference type="PANTHER" id="PTHR33490">
    <property type="entry name" value="BLR5614 PROTEIN-RELATED"/>
    <property type="match status" value="1"/>
</dbReference>
<name>A0A7H9BMC5_9NEIS</name>
<evidence type="ECO:0000313" key="2">
    <source>
        <dbReference type="EMBL" id="QLG88524.1"/>
    </source>
</evidence>
<dbReference type="InterPro" id="IPR002931">
    <property type="entry name" value="Transglutaminase-like"/>
</dbReference>
<dbReference type="Proteomes" id="UP000509597">
    <property type="component" value="Chromosome"/>
</dbReference>
<accession>A0A7H9BMC5</accession>
<organism evidence="2 3">
    <name type="scientific">Chitinibacter bivalviorum</name>
    <dbReference type="NCBI Taxonomy" id="2739434"/>
    <lineage>
        <taxon>Bacteria</taxon>
        <taxon>Pseudomonadati</taxon>
        <taxon>Pseudomonadota</taxon>
        <taxon>Betaproteobacteria</taxon>
        <taxon>Neisseriales</taxon>
        <taxon>Chitinibacteraceae</taxon>
        <taxon>Chitinibacter</taxon>
    </lineage>
</organism>
<dbReference type="KEGG" id="chiz:HQ393_09835"/>